<dbReference type="AlphaFoldDB" id="A0A0U0ZMQ9"/>
<evidence type="ECO:0000313" key="2">
    <source>
        <dbReference type="Proteomes" id="UP000045782"/>
    </source>
</evidence>
<proteinExistence type="predicted"/>
<dbReference type="RefSeq" id="WP_025981889.1">
    <property type="nucleotide sequence ID" value="NZ_CSWP01000005.1"/>
</dbReference>
<name>A0A0U0ZMQ9_9MYCO</name>
<gene>
    <name evidence="1" type="ORF">ERS075579_02792</name>
</gene>
<dbReference type="Proteomes" id="UP000045782">
    <property type="component" value="Unassembled WGS sequence"/>
</dbReference>
<sequence length="87" mass="8929">MTAADSALGIVFGLAVEFLRGAASSTATVCQRLAEQRGGPVEVSHADLESHVYSSLAGPGGLSSSVAEAFAECVAADLLDEYRITKK</sequence>
<accession>A0A0U0ZMQ9</accession>
<protein>
    <submittedName>
        <fullName evidence="1">Uncharacterized protein</fullName>
    </submittedName>
</protein>
<organism evidence="1 2">
    <name type="scientific">Mycobacteroides abscessus</name>
    <dbReference type="NCBI Taxonomy" id="36809"/>
    <lineage>
        <taxon>Bacteria</taxon>
        <taxon>Bacillati</taxon>
        <taxon>Actinomycetota</taxon>
        <taxon>Actinomycetes</taxon>
        <taxon>Mycobacteriales</taxon>
        <taxon>Mycobacteriaceae</taxon>
        <taxon>Mycobacteroides</taxon>
    </lineage>
</organism>
<evidence type="ECO:0000313" key="1">
    <source>
        <dbReference type="EMBL" id="CPV56374.1"/>
    </source>
</evidence>
<reference evidence="1 2" key="1">
    <citation type="submission" date="2015-03" db="EMBL/GenBank/DDBJ databases">
        <authorList>
            <person name="Murphy D."/>
        </authorList>
    </citation>
    <scope>NUCLEOTIDE SEQUENCE [LARGE SCALE GENOMIC DNA]</scope>
    <source>
        <strain evidence="1 2">PAP088</strain>
    </source>
</reference>
<dbReference type="EMBL" id="CSWP01000005">
    <property type="protein sequence ID" value="CPV56374.1"/>
    <property type="molecule type" value="Genomic_DNA"/>
</dbReference>